<keyword evidence="2" id="KW-0175">Coiled coil</keyword>
<dbReference type="InterPro" id="IPR045146">
    <property type="entry name" value="SF3A1"/>
</dbReference>
<feature type="non-terminal residue" evidence="4">
    <location>
        <position position="220"/>
    </location>
</feature>
<dbReference type="Proteomes" id="UP000035740">
    <property type="component" value="Unassembled WGS sequence"/>
</dbReference>
<dbReference type="GO" id="GO:0000381">
    <property type="term" value="P:regulation of alternative mRNA splicing, via spliceosome"/>
    <property type="evidence" value="ECO:0007669"/>
    <property type="project" value="TreeGrafter"/>
</dbReference>
<evidence type="ECO:0000256" key="1">
    <source>
        <dbReference type="ARBA" id="ARBA00022664"/>
    </source>
</evidence>
<dbReference type="SUPFAM" id="SSF109905">
    <property type="entry name" value="Surp module (SWAP domain)"/>
    <property type="match status" value="2"/>
</dbReference>
<accession>A0A0J8B005</accession>
<dbReference type="PANTHER" id="PTHR15316:SF1">
    <property type="entry name" value="SPLICING FACTOR 3A SUBUNIT 1"/>
    <property type="match status" value="1"/>
</dbReference>
<dbReference type="Pfam" id="PF01805">
    <property type="entry name" value="Surp"/>
    <property type="match status" value="2"/>
</dbReference>
<dbReference type="Gene3D" id="1.10.10.790">
    <property type="entry name" value="Surp module"/>
    <property type="match status" value="2"/>
</dbReference>
<dbReference type="GO" id="GO:0045292">
    <property type="term" value="P:mRNA cis splicing, via spliceosome"/>
    <property type="evidence" value="ECO:0007669"/>
    <property type="project" value="InterPro"/>
</dbReference>
<evidence type="ECO:0000313" key="4">
    <source>
        <dbReference type="EMBL" id="KMS94311.1"/>
    </source>
</evidence>
<sequence length="220" mass="24568">MNDVQSPVDALPDNLTAEYVLPQLKNVIVPPPDLRPIVEKTAAYVAKHGTAFEAVILSKQQNDRRFDFLHPDNAYHSFYKSKLVQLLLPPEEQDRLAKLQEEQEAERQALAQLEAEHAAADAAEEAAAPKQVVFSFRERLKLDIARSCQAHVIPTSAAELDPAYASVLPASYGVSPLDRDIIRLTARYVASQGKAFLNGLITREARNPSFDFMRSSHPFY</sequence>
<proteinExistence type="predicted"/>
<dbReference type="Gramene" id="KMS94311">
    <property type="protein sequence ID" value="KMS94311"/>
    <property type="gene ID" value="BVRB_022680"/>
</dbReference>
<dbReference type="FunFam" id="1.10.10.790:FF:000002">
    <property type="entry name" value="Splicing factor 3A subunit 1"/>
    <property type="match status" value="1"/>
</dbReference>
<dbReference type="SMART" id="SM00648">
    <property type="entry name" value="SWAP"/>
    <property type="match status" value="2"/>
</dbReference>
<dbReference type="AlphaFoldDB" id="A0A0J8B005"/>
<dbReference type="InterPro" id="IPR000061">
    <property type="entry name" value="Surp"/>
</dbReference>
<evidence type="ECO:0000256" key="2">
    <source>
        <dbReference type="SAM" id="Coils"/>
    </source>
</evidence>
<dbReference type="GO" id="GO:0005686">
    <property type="term" value="C:U2 snRNP"/>
    <property type="evidence" value="ECO:0007669"/>
    <property type="project" value="TreeGrafter"/>
</dbReference>
<keyword evidence="5" id="KW-1185">Reference proteome</keyword>
<protein>
    <recommendedName>
        <fullName evidence="3">SURP motif domain-containing protein</fullName>
    </recommendedName>
</protein>
<evidence type="ECO:0000313" key="5">
    <source>
        <dbReference type="Proteomes" id="UP000035740"/>
    </source>
</evidence>
<reference evidence="4 5" key="1">
    <citation type="journal article" date="2014" name="Nature">
        <title>The genome of the recently domesticated crop plant sugar beet (Beta vulgaris).</title>
        <authorList>
            <person name="Dohm J.C."/>
            <person name="Minoche A.E."/>
            <person name="Holtgrawe D."/>
            <person name="Capella-Gutierrez S."/>
            <person name="Zakrzewski F."/>
            <person name="Tafer H."/>
            <person name="Rupp O."/>
            <person name="Sorensen T.R."/>
            <person name="Stracke R."/>
            <person name="Reinhardt R."/>
            <person name="Goesmann A."/>
            <person name="Kraft T."/>
            <person name="Schulz B."/>
            <person name="Stadler P.F."/>
            <person name="Schmidt T."/>
            <person name="Gabaldon T."/>
            <person name="Lehrach H."/>
            <person name="Weisshaar B."/>
            <person name="Himmelbauer H."/>
        </authorList>
    </citation>
    <scope>NUCLEOTIDE SEQUENCE [LARGE SCALE GENOMIC DNA]</scope>
    <source>
        <tissue evidence="4">Taproot</tissue>
    </source>
</reference>
<dbReference type="InterPro" id="IPR035967">
    <property type="entry name" value="SWAP/Surp_sf"/>
</dbReference>
<dbReference type="EMBL" id="KQ094368">
    <property type="protein sequence ID" value="KMS94311.1"/>
    <property type="molecule type" value="Genomic_DNA"/>
</dbReference>
<gene>
    <name evidence="4" type="ORF">BVRB_022680</name>
</gene>
<dbReference type="GO" id="GO:0071013">
    <property type="term" value="C:catalytic step 2 spliceosome"/>
    <property type="evidence" value="ECO:0007669"/>
    <property type="project" value="TreeGrafter"/>
</dbReference>
<dbReference type="OrthoDB" id="447637at2759"/>
<organism evidence="4 5">
    <name type="scientific">Beta vulgaris subsp. vulgaris</name>
    <name type="common">Beet</name>
    <dbReference type="NCBI Taxonomy" id="3555"/>
    <lineage>
        <taxon>Eukaryota</taxon>
        <taxon>Viridiplantae</taxon>
        <taxon>Streptophyta</taxon>
        <taxon>Embryophyta</taxon>
        <taxon>Tracheophyta</taxon>
        <taxon>Spermatophyta</taxon>
        <taxon>Magnoliopsida</taxon>
        <taxon>eudicotyledons</taxon>
        <taxon>Gunneridae</taxon>
        <taxon>Pentapetalae</taxon>
        <taxon>Caryophyllales</taxon>
        <taxon>Chenopodiaceae</taxon>
        <taxon>Betoideae</taxon>
        <taxon>Beta</taxon>
    </lineage>
</organism>
<evidence type="ECO:0000259" key="3">
    <source>
        <dbReference type="PROSITE" id="PS50128"/>
    </source>
</evidence>
<feature type="coiled-coil region" evidence="2">
    <location>
        <begin position="96"/>
        <end position="123"/>
    </location>
</feature>
<dbReference type="PANTHER" id="PTHR15316">
    <property type="entry name" value="SPLICEOSOME ASSOCIATED PROTEIN 114/SWAP SPLICING FACTOR-RELATED"/>
    <property type="match status" value="1"/>
</dbReference>
<feature type="domain" description="SURP motif" evidence="3">
    <location>
        <begin position="181"/>
        <end position="220"/>
    </location>
</feature>
<keyword evidence="1" id="KW-0507">mRNA processing</keyword>
<feature type="domain" description="SURP motif" evidence="3">
    <location>
        <begin position="37"/>
        <end position="79"/>
    </location>
</feature>
<dbReference type="GO" id="GO:0071004">
    <property type="term" value="C:U2-type prespliceosome"/>
    <property type="evidence" value="ECO:0007669"/>
    <property type="project" value="TreeGrafter"/>
</dbReference>
<dbReference type="PROSITE" id="PS50128">
    <property type="entry name" value="SURP"/>
    <property type="match status" value="2"/>
</dbReference>
<dbReference type="GO" id="GO:0003723">
    <property type="term" value="F:RNA binding"/>
    <property type="evidence" value="ECO:0007669"/>
    <property type="project" value="InterPro"/>
</dbReference>
<name>A0A0J8B005_BETVV</name>